<dbReference type="GO" id="GO:0005739">
    <property type="term" value="C:mitochondrion"/>
    <property type="evidence" value="ECO:0000318"/>
    <property type="project" value="GO_Central"/>
</dbReference>
<evidence type="ECO:0000256" key="9">
    <source>
        <dbReference type="HAMAP-Rule" id="MF_03123"/>
    </source>
</evidence>
<dbReference type="PROSITE" id="PS51918">
    <property type="entry name" value="RADICAL_SAM"/>
    <property type="match status" value="1"/>
</dbReference>
<dbReference type="HAMAP" id="MF_00206">
    <property type="entry name" value="Lipoyl_synth"/>
    <property type="match status" value="1"/>
</dbReference>
<keyword evidence="12" id="KW-1185">Reference proteome</keyword>
<dbReference type="Proteomes" id="UP000054558">
    <property type="component" value="Unassembled WGS sequence"/>
</dbReference>
<comment type="similarity">
    <text evidence="9">Belongs to the radical SAM superfamily. Lipoyl synthase family.</text>
</comment>
<feature type="domain" description="Radical SAM core" evidence="10">
    <location>
        <begin position="140"/>
        <end position="362"/>
    </location>
</feature>
<dbReference type="SFLD" id="SFLDG01058">
    <property type="entry name" value="lipoyl_synthase_like"/>
    <property type="match status" value="1"/>
</dbReference>
<dbReference type="GO" id="GO:0009249">
    <property type="term" value="P:protein lipoylation"/>
    <property type="evidence" value="ECO:0007669"/>
    <property type="project" value="UniProtKB-UniRule"/>
</dbReference>
<protein>
    <recommendedName>
        <fullName evidence="9">Lipoyl synthase, mitochondrial</fullName>
        <ecNumber evidence="9">2.8.1.8</ecNumber>
    </recommendedName>
    <alternativeName>
        <fullName evidence="9">Lipoate synthase</fullName>
        <shortName evidence="9">LS</shortName>
        <shortName evidence="9">Lip-syn</shortName>
    </alternativeName>
    <alternativeName>
        <fullName evidence="9">Lipoic acid synthase</fullName>
    </alternativeName>
</protein>
<dbReference type="InterPro" id="IPR007197">
    <property type="entry name" value="rSAM"/>
</dbReference>
<dbReference type="InterPro" id="IPR003698">
    <property type="entry name" value="Lipoyl_synth"/>
</dbReference>
<dbReference type="Gene3D" id="3.20.20.70">
    <property type="entry name" value="Aldolase class I"/>
    <property type="match status" value="1"/>
</dbReference>
<keyword evidence="9" id="KW-0496">Mitochondrion</keyword>
<evidence type="ECO:0000313" key="11">
    <source>
        <dbReference type="EMBL" id="GAQ86832.1"/>
    </source>
</evidence>
<keyword evidence="7 9" id="KW-0411">Iron-sulfur</keyword>
<dbReference type="NCBIfam" id="TIGR00510">
    <property type="entry name" value="lipA"/>
    <property type="match status" value="1"/>
</dbReference>
<comment type="catalytic activity">
    <reaction evidence="8 9">
        <text>[[Fe-S] cluster scaffold protein carrying a second [4Fe-4S](2+) cluster] + N(6)-octanoyl-L-lysyl-[protein] + 2 oxidized [2Fe-2S]-[ferredoxin] + 2 S-adenosyl-L-methionine + 4 H(+) = [[Fe-S] cluster scaffold protein] + N(6)-[(R)-dihydrolipoyl]-L-lysyl-[protein] + 4 Fe(3+) + 2 hydrogen sulfide + 2 5'-deoxyadenosine + 2 L-methionine + 2 reduced [2Fe-2S]-[ferredoxin]</text>
        <dbReference type="Rhea" id="RHEA:16585"/>
        <dbReference type="Rhea" id="RHEA-COMP:9928"/>
        <dbReference type="Rhea" id="RHEA-COMP:10000"/>
        <dbReference type="Rhea" id="RHEA-COMP:10001"/>
        <dbReference type="Rhea" id="RHEA-COMP:10475"/>
        <dbReference type="Rhea" id="RHEA-COMP:14568"/>
        <dbReference type="Rhea" id="RHEA-COMP:14569"/>
        <dbReference type="ChEBI" id="CHEBI:15378"/>
        <dbReference type="ChEBI" id="CHEBI:17319"/>
        <dbReference type="ChEBI" id="CHEBI:29034"/>
        <dbReference type="ChEBI" id="CHEBI:29919"/>
        <dbReference type="ChEBI" id="CHEBI:33722"/>
        <dbReference type="ChEBI" id="CHEBI:33737"/>
        <dbReference type="ChEBI" id="CHEBI:33738"/>
        <dbReference type="ChEBI" id="CHEBI:57844"/>
        <dbReference type="ChEBI" id="CHEBI:59789"/>
        <dbReference type="ChEBI" id="CHEBI:78809"/>
        <dbReference type="ChEBI" id="CHEBI:83100"/>
        <dbReference type="EC" id="2.8.1.8"/>
    </reaction>
</comment>
<dbReference type="PANTHER" id="PTHR10949">
    <property type="entry name" value="LIPOYL SYNTHASE"/>
    <property type="match status" value="1"/>
</dbReference>
<evidence type="ECO:0000256" key="7">
    <source>
        <dbReference type="ARBA" id="ARBA00023014"/>
    </source>
</evidence>
<gene>
    <name evidence="11" type="ORF">KFL_003140110</name>
</gene>
<evidence type="ECO:0000256" key="6">
    <source>
        <dbReference type="ARBA" id="ARBA00023004"/>
    </source>
</evidence>
<dbReference type="UniPathway" id="UPA00538">
    <property type="reaction ID" value="UER00593"/>
</dbReference>
<dbReference type="PANTHER" id="PTHR10949:SF0">
    <property type="entry name" value="LIPOYL SYNTHASE, MITOCHONDRIAL"/>
    <property type="match status" value="1"/>
</dbReference>
<dbReference type="STRING" id="105231.A0A1Y1IA50"/>
<dbReference type="EMBL" id="DF237263">
    <property type="protein sequence ID" value="GAQ86832.1"/>
    <property type="molecule type" value="Genomic_DNA"/>
</dbReference>
<dbReference type="Pfam" id="PF04055">
    <property type="entry name" value="Radical_SAM"/>
    <property type="match status" value="1"/>
</dbReference>
<feature type="binding site" evidence="9">
    <location>
        <position position="157"/>
    </location>
    <ligand>
        <name>[4Fe-4S] cluster</name>
        <dbReference type="ChEBI" id="CHEBI:49883"/>
        <label>2</label>
        <note>4Fe-4S-S-AdoMet</note>
    </ligand>
</feature>
<dbReference type="SFLD" id="SFLDF00271">
    <property type="entry name" value="lipoyl_synthase"/>
    <property type="match status" value="1"/>
</dbReference>
<dbReference type="Pfam" id="PF16881">
    <property type="entry name" value="LIAS_N"/>
    <property type="match status" value="1"/>
</dbReference>
<dbReference type="GO" id="GO:0051539">
    <property type="term" value="F:4 iron, 4 sulfur cluster binding"/>
    <property type="evidence" value="ECO:0007669"/>
    <property type="project" value="UniProtKB-UniRule"/>
</dbReference>
<keyword evidence="6 9" id="KW-0408">Iron</keyword>
<dbReference type="InterPro" id="IPR006638">
    <property type="entry name" value="Elp3/MiaA/NifB-like_rSAM"/>
</dbReference>
<keyword evidence="3 9" id="KW-0808">Transferase</keyword>
<evidence type="ECO:0000256" key="4">
    <source>
        <dbReference type="ARBA" id="ARBA00022691"/>
    </source>
</evidence>
<feature type="binding site" evidence="9">
    <location>
        <position position="137"/>
    </location>
    <ligand>
        <name>[4Fe-4S] cluster</name>
        <dbReference type="ChEBI" id="CHEBI:49883"/>
        <label>1</label>
    </ligand>
</feature>
<feature type="binding site" evidence="9">
    <location>
        <position position="373"/>
    </location>
    <ligand>
        <name>[4Fe-4S] cluster</name>
        <dbReference type="ChEBI" id="CHEBI:49883"/>
        <label>1</label>
    </ligand>
</feature>
<dbReference type="SUPFAM" id="SSF102114">
    <property type="entry name" value="Radical SAM enzymes"/>
    <property type="match status" value="1"/>
</dbReference>
<keyword evidence="5 9" id="KW-0479">Metal-binding</keyword>
<dbReference type="SMART" id="SM00729">
    <property type="entry name" value="Elp3"/>
    <property type="match status" value="1"/>
</dbReference>
<dbReference type="OrthoDB" id="3231at2759"/>
<sequence>MAARLRERLLYSSALSRARSIQTLLAATFSTKAGSPVNLSPSVDVAKSGATSVTPALAALRERLASEGPSLGEFVGGSYPLGYSVEAVQPKEKKRKPDWMKRVIPGGENYTRIKSKLRDLNLHTVCEEAKCPNIGECWGGGEHGTATATIMLLGDTCTRGCRFCAVKTSRTPPPPDPNEPENVSKAIAEWGLDYVVLTSVDRDDLSDHGSAHFAETITKLKRRKPGMLVEALVGDFRGDPECVRRVATSGLDVFAHNIETVRDLQSTVRDRRANFEQSLSVLRLAKQYAPRGTLTKTSIMLGCGETPEQVEAAMRDVRAAGVDVMTFGQYMRPTKRHMPVSEYVTPEGFETWRKLGEDMGFRYVAAGPLVRSSYKAGEFYVKSMIESDRAAGDEDIAVAL</sequence>
<accession>A0A1Y1IA50</accession>
<dbReference type="GO" id="GO:0016992">
    <property type="term" value="F:lipoate synthase activity"/>
    <property type="evidence" value="ECO:0000318"/>
    <property type="project" value="GO_Central"/>
</dbReference>
<evidence type="ECO:0000259" key="10">
    <source>
        <dbReference type="PROSITE" id="PS51918"/>
    </source>
</evidence>
<evidence type="ECO:0000256" key="5">
    <source>
        <dbReference type="ARBA" id="ARBA00022723"/>
    </source>
</evidence>
<dbReference type="SFLD" id="SFLDS00029">
    <property type="entry name" value="Radical_SAM"/>
    <property type="match status" value="1"/>
</dbReference>
<comment type="subcellular location">
    <subcellularLocation>
        <location evidence="1 9">Mitochondrion</location>
    </subcellularLocation>
</comment>
<reference evidence="11 12" key="1">
    <citation type="journal article" date="2014" name="Nat. Commun.">
        <title>Klebsormidium flaccidum genome reveals primary factors for plant terrestrial adaptation.</title>
        <authorList>
            <person name="Hori K."/>
            <person name="Maruyama F."/>
            <person name="Fujisawa T."/>
            <person name="Togashi T."/>
            <person name="Yamamoto N."/>
            <person name="Seo M."/>
            <person name="Sato S."/>
            <person name="Yamada T."/>
            <person name="Mori H."/>
            <person name="Tajima N."/>
            <person name="Moriyama T."/>
            <person name="Ikeuchi M."/>
            <person name="Watanabe M."/>
            <person name="Wada H."/>
            <person name="Kobayashi K."/>
            <person name="Saito M."/>
            <person name="Masuda T."/>
            <person name="Sasaki-Sekimoto Y."/>
            <person name="Mashiguchi K."/>
            <person name="Awai K."/>
            <person name="Shimojima M."/>
            <person name="Masuda S."/>
            <person name="Iwai M."/>
            <person name="Nobusawa T."/>
            <person name="Narise T."/>
            <person name="Kondo S."/>
            <person name="Saito H."/>
            <person name="Sato R."/>
            <person name="Murakawa M."/>
            <person name="Ihara Y."/>
            <person name="Oshima-Yamada Y."/>
            <person name="Ohtaka K."/>
            <person name="Satoh M."/>
            <person name="Sonobe K."/>
            <person name="Ishii M."/>
            <person name="Ohtani R."/>
            <person name="Kanamori-Sato M."/>
            <person name="Honoki R."/>
            <person name="Miyazaki D."/>
            <person name="Mochizuki H."/>
            <person name="Umetsu J."/>
            <person name="Higashi K."/>
            <person name="Shibata D."/>
            <person name="Kamiya Y."/>
            <person name="Sato N."/>
            <person name="Nakamura Y."/>
            <person name="Tabata S."/>
            <person name="Ida S."/>
            <person name="Kurokawa K."/>
            <person name="Ohta H."/>
        </authorList>
    </citation>
    <scope>NUCLEOTIDE SEQUENCE [LARGE SCALE GENOMIC DNA]</scope>
    <source>
        <strain evidence="11 12">NIES-2285</strain>
    </source>
</reference>
<evidence type="ECO:0000256" key="1">
    <source>
        <dbReference type="ARBA" id="ARBA00004173"/>
    </source>
</evidence>
<dbReference type="InterPro" id="IPR031691">
    <property type="entry name" value="LIAS_N"/>
</dbReference>
<keyword evidence="2 9" id="KW-0004">4Fe-4S</keyword>
<dbReference type="FunFam" id="3.20.20.70:FF:000036">
    <property type="entry name" value="Lipoyl synthase, mitochondrial"/>
    <property type="match status" value="1"/>
</dbReference>
<comment type="function">
    <text evidence="9">Catalyzes the radical-mediated insertion of two sulfur atoms into the C-6 and C-8 positions of the octanoyl moiety bound to the lipoyl domains of lipoate-dependent enzymes, thereby converting the octanoylated domains into lipoylated derivatives.</text>
</comment>
<name>A0A1Y1IA50_KLENI</name>
<dbReference type="EC" id="2.8.1.8" evidence="9"/>
<dbReference type="OMA" id="PYCDIDF"/>
<dbReference type="GO" id="GO:0046872">
    <property type="term" value="F:metal ion binding"/>
    <property type="evidence" value="ECO:0007669"/>
    <property type="project" value="UniProtKB-KW"/>
</dbReference>
<comment type="pathway">
    <text evidence="9">Protein modification; protein lipoylation via endogenous pathway; protein N(6)-(lipoyl)lysine from octanoyl-[acyl-carrier-protein]: step 2/2.</text>
</comment>
<comment type="cofactor">
    <cofactor evidence="9">
        <name>[4Fe-4S] cluster</name>
        <dbReference type="ChEBI" id="CHEBI:49883"/>
    </cofactor>
    <text evidence="9">Binds 2 [4Fe-4S] clusters per subunit. One cluster is coordinated with 3 cysteines and an exchangeable S-adenosyl-L-methionine.</text>
</comment>
<evidence type="ECO:0000256" key="2">
    <source>
        <dbReference type="ARBA" id="ARBA00022485"/>
    </source>
</evidence>
<evidence type="ECO:0000256" key="3">
    <source>
        <dbReference type="ARBA" id="ARBA00022679"/>
    </source>
</evidence>
<organism evidence="11 12">
    <name type="scientific">Klebsormidium nitens</name>
    <name type="common">Green alga</name>
    <name type="synonym">Ulothrix nitens</name>
    <dbReference type="NCBI Taxonomy" id="105231"/>
    <lineage>
        <taxon>Eukaryota</taxon>
        <taxon>Viridiplantae</taxon>
        <taxon>Streptophyta</taxon>
        <taxon>Klebsormidiophyceae</taxon>
        <taxon>Klebsormidiales</taxon>
        <taxon>Klebsormidiaceae</taxon>
        <taxon>Klebsormidium</taxon>
    </lineage>
</organism>
<evidence type="ECO:0000313" key="12">
    <source>
        <dbReference type="Proteomes" id="UP000054558"/>
    </source>
</evidence>
<feature type="binding site" evidence="9">
    <location>
        <position position="131"/>
    </location>
    <ligand>
        <name>[4Fe-4S] cluster</name>
        <dbReference type="ChEBI" id="CHEBI:49883"/>
        <label>1</label>
    </ligand>
</feature>
<feature type="binding site" evidence="9">
    <location>
        <position position="161"/>
    </location>
    <ligand>
        <name>[4Fe-4S] cluster</name>
        <dbReference type="ChEBI" id="CHEBI:49883"/>
        <label>2</label>
        <note>4Fe-4S-S-AdoMet</note>
    </ligand>
</feature>
<feature type="binding site" evidence="9">
    <location>
        <position position="164"/>
    </location>
    <ligand>
        <name>[4Fe-4S] cluster</name>
        <dbReference type="ChEBI" id="CHEBI:49883"/>
        <label>2</label>
        <note>4Fe-4S-S-AdoMet</note>
    </ligand>
</feature>
<dbReference type="NCBIfam" id="NF004019">
    <property type="entry name" value="PRK05481.1"/>
    <property type="match status" value="1"/>
</dbReference>
<dbReference type="GO" id="GO:0009107">
    <property type="term" value="P:lipoate biosynthetic process"/>
    <property type="evidence" value="ECO:0000318"/>
    <property type="project" value="GO_Central"/>
</dbReference>
<keyword evidence="4 9" id="KW-0949">S-adenosyl-L-methionine</keyword>
<dbReference type="AlphaFoldDB" id="A0A1Y1IA50"/>
<dbReference type="CDD" id="cd01335">
    <property type="entry name" value="Radical_SAM"/>
    <property type="match status" value="1"/>
</dbReference>
<proteinExistence type="inferred from homology"/>
<dbReference type="InterPro" id="IPR013785">
    <property type="entry name" value="Aldolase_TIM"/>
</dbReference>
<evidence type="ECO:0000256" key="8">
    <source>
        <dbReference type="ARBA" id="ARBA00047326"/>
    </source>
</evidence>
<feature type="binding site" evidence="9">
    <location>
        <position position="126"/>
    </location>
    <ligand>
        <name>[4Fe-4S] cluster</name>
        <dbReference type="ChEBI" id="CHEBI:49883"/>
        <label>1</label>
    </ligand>
</feature>
<dbReference type="NCBIfam" id="NF009544">
    <property type="entry name" value="PRK12928.1"/>
    <property type="match status" value="1"/>
</dbReference>
<dbReference type="InterPro" id="IPR058240">
    <property type="entry name" value="rSAM_sf"/>
</dbReference>